<dbReference type="Pfam" id="PF00704">
    <property type="entry name" value="Glyco_hydro_18"/>
    <property type="match status" value="1"/>
</dbReference>
<dbReference type="InterPro" id="IPR029070">
    <property type="entry name" value="Chitinase_insertion_sf"/>
</dbReference>
<dbReference type="InterPro" id="IPR001223">
    <property type="entry name" value="Glyco_hydro18_cat"/>
</dbReference>
<dbReference type="Gene3D" id="3.10.50.10">
    <property type="match status" value="1"/>
</dbReference>
<name>A0A1B0EZB9_PHLPP</name>
<dbReference type="SMART" id="SM00636">
    <property type="entry name" value="Glyco_18"/>
    <property type="match status" value="1"/>
</dbReference>
<dbReference type="VEuPathDB" id="VectorBase:PPAPM1_009265"/>
<organism evidence="7 8">
    <name type="scientific">Phlebotomus papatasi</name>
    <name type="common">Sandfly</name>
    <dbReference type="NCBI Taxonomy" id="29031"/>
    <lineage>
        <taxon>Eukaryota</taxon>
        <taxon>Metazoa</taxon>
        <taxon>Ecdysozoa</taxon>
        <taxon>Arthropoda</taxon>
        <taxon>Hexapoda</taxon>
        <taxon>Insecta</taxon>
        <taxon>Pterygota</taxon>
        <taxon>Neoptera</taxon>
        <taxon>Endopterygota</taxon>
        <taxon>Diptera</taxon>
        <taxon>Nematocera</taxon>
        <taxon>Psychodoidea</taxon>
        <taxon>Psychodidae</taxon>
        <taxon>Phlebotomus</taxon>
        <taxon>Phlebotomus</taxon>
    </lineage>
</organism>
<comment type="subcellular location">
    <subcellularLocation>
        <location evidence="1">Secreted</location>
    </subcellularLocation>
</comment>
<dbReference type="FunFam" id="3.20.20.80:FF:000071">
    <property type="entry name" value="Imaginal disc growth factor"/>
    <property type="match status" value="1"/>
</dbReference>
<comment type="similarity">
    <text evidence="2">Belongs to the glycosyl hydrolase 18 family. IDGF subfamily.</text>
</comment>
<accession>A0A1B0EZB9</accession>
<dbReference type="Proteomes" id="UP000092462">
    <property type="component" value="Unassembled WGS sequence"/>
</dbReference>
<dbReference type="GO" id="GO:0005975">
    <property type="term" value="P:carbohydrate metabolic process"/>
    <property type="evidence" value="ECO:0007669"/>
    <property type="project" value="InterPro"/>
</dbReference>
<dbReference type="GO" id="GO:0008061">
    <property type="term" value="F:chitin binding"/>
    <property type="evidence" value="ECO:0007669"/>
    <property type="project" value="InterPro"/>
</dbReference>
<dbReference type="AlphaFoldDB" id="A0A1B0EZB9"/>
<dbReference type="InterPro" id="IPR015520">
    <property type="entry name" value="IDGF"/>
</dbReference>
<dbReference type="GO" id="GO:0006032">
    <property type="term" value="P:chitin catabolic process"/>
    <property type="evidence" value="ECO:0007669"/>
    <property type="project" value="TreeGrafter"/>
</dbReference>
<dbReference type="Gene3D" id="3.20.20.80">
    <property type="entry name" value="Glycosidases"/>
    <property type="match status" value="1"/>
</dbReference>
<keyword evidence="4" id="KW-0732">Signal</keyword>
<evidence type="ECO:0000256" key="5">
    <source>
        <dbReference type="ARBA" id="ARBA00023157"/>
    </source>
</evidence>
<dbReference type="VEuPathDB" id="VectorBase:PPAI009732"/>
<dbReference type="PANTHER" id="PTHR11177:SF235">
    <property type="entry name" value="CHITINASE-LIKE PROTEIN IDGF1-RELATED"/>
    <property type="match status" value="1"/>
</dbReference>
<dbReference type="GO" id="GO:0004568">
    <property type="term" value="F:chitinase activity"/>
    <property type="evidence" value="ECO:0007669"/>
    <property type="project" value="TreeGrafter"/>
</dbReference>
<evidence type="ECO:0000313" key="8">
    <source>
        <dbReference type="Proteomes" id="UP000092462"/>
    </source>
</evidence>
<evidence type="ECO:0000256" key="3">
    <source>
        <dbReference type="ARBA" id="ARBA00022525"/>
    </source>
</evidence>
<evidence type="ECO:0000256" key="6">
    <source>
        <dbReference type="ARBA" id="ARBA00023180"/>
    </source>
</evidence>
<sequence>MSSLTTCLAIFAALAAFAFAPIAAQATAKVICYYDSRSFVREGLGKTNINDIEPALPFCTHLVYGNAGINGATNKLVSLNENQDLDQGKGHYRAITALKRKYPGLKILLGVGGGADSDSEKYLTLLESSAGRISFINSAYTLVKTYDFDGLDLSWQFPVVKPKKIRGTVSSFFHKLKKPFTSDTPVDEKWEEHREEFTALVRELKNSFRHDNYQLALTVLPNVNSSIYFDVPAIINNLDYVALAAFDFQTPERNPKEADYPAPLYELPERNPESNVNYQVQTWMGGRAPASKIVVGIPTYGRCWKLGEDSGITGVPPLRTPKEGHPEGPQVKIPGLVSYPEACAKLPNPSNAHLKGEDAPLRKVGDPTKRFGTYGYRLGDPDRDYEHGLWCSFEDPDTAGNKAGYVRAKGLGGIGIFDLTLDDFRGSCSGDKFPILRAAKYRL</sequence>
<reference evidence="7" key="1">
    <citation type="submission" date="2022-08" db="UniProtKB">
        <authorList>
            <consortium name="EnsemblMetazoa"/>
        </authorList>
    </citation>
    <scope>IDENTIFICATION</scope>
    <source>
        <strain evidence="7">Israel</strain>
    </source>
</reference>
<evidence type="ECO:0000256" key="1">
    <source>
        <dbReference type="ARBA" id="ARBA00004613"/>
    </source>
</evidence>
<dbReference type="InterPro" id="IPR017853">
    <property type="entry name" value="GH"/>
</dbReference>
<protein>
    <submittedName>
        <fullName evidence="7">Uncharacterized protein</fullName>
    </submittedName>
</protein>
<keyword evidence="8" id="KW-1185">Reference proteome</keyword>
<evidence type="ECO:0000256" key="4">
    <source>
        <dbReference type="ARBA" id="ARBA00022729"/>
    </source>
</evidence>
<proteinExistence type="inferred from homology"/>
<dbReference type="SUPFAM" id="SSF54556">
    <property type="entry name" value="Chitinase insertion domain"/>
    <property type="match status" value="1"/>
</dbReference>
<dbReference type="PANTHER" id="PTHR11177">
    <property type="entry name" value="CHITINASE"/>
    <property type="match status" value="1"/>
</dbReference>
<dbReference type="InterPro" id="IPR050314">
    <property type="entry name" value="Glycosyl_Hydrlase_18"/>
</dbReference>
<dbReference type="EnsemblMetazoa" id="PPAI009732-RA">
    <property type="protein sequence ID" value="PPAI009732-PA"/>
    <property type="gene ID" value="PPAI009732"/>
</dbReference>
<evidence type="ECO:0000256" key="2">
    <source>
        <dbReference type="ARBA" id="ARBA00006606"/>
    </source>
</evidence>
<evidence type="ECO:0000313" key="7">
    <source>
        <dbReference type="EnsemblMetazoa" id="PPAI009732-PA"/>
    </source>
</evidence>
<dbReference type="SUPFAM" id="SSF51445">
    <property type="entry name" value="(Trans)glycosidases"/>
    <property type="match status" value="1"/>
</dbReference>
<dbReference type="CDD" id="cd02873">
    <property type="entry name" value="GH18_IDGF"/>
    <property type="match status" value="1"/>
</dbReference>
<dbReference type="InterPro" id="IPR011583">
    <property type="entry name" value="Chitinase_II/V-like_cat"/>
</dbReference>
<keyword evidence="3" id="KW-0964">Secreted</keyword>
<keyword evidence="5" id="KW-1015">Disulfide bond</keyword>
<dbReference type="PROSITE" id="PS51910">
    <property type="entry name" value="GH18_2"/>
    <property type="match status" value="1"/>
</dbReference>
<dbReference type="GO" id="GO:0005576">
    <property type="term" value="C:extracellular region"/>
    <property type="evidence" value="ECO:0007669"/>
    <property type="project" value="UniProtKB-SubCell"/>
</dbReference>
<dbReference type="EMBL" id="AJVK01007194">
    <property type="status" value="NOT_ANNOTATED_CDS"/>
    <property type="molecule type" value="Genomic_DNA"/>
</dbReference>
<keyword evidence="6" id="KW-0325">Glycoprotein</keyword>